<organismHost>
    <name type="scientific">Heterosigma akashiwo</name>
    <name type="common">Chromophytic alga</name>
    <name type="synonym">Heterosigma carterae</name>
    <dbReference type="NCBI Taxonomy" id="2829"/>
</organismHost>
<feature type="region of interest" description="Disordered" evidence="1">
    <location>
        <begin position="16"/>
        <end position="40"/>
    </location>
</feature>
<dbReference type="KEGG" id="vg:37618577"/>
<accession>A0A1C9C5G6</accession>
<dbReference type="Proteomes" id="UP000232488">
    <property type="component" value="Segment"/>
</dbReference>
<dbReference type="EMBL" id="KX008963">
    <property type="protein sequence ID" value="AOM63527.1"/>
    <property type="molecule type" value="Genomic_DNA"/>
</dbReference>
<sequence>MSLSYGMNDTLNFSFGDTPNNHGNNDDNDKNSFGRKSYRRSSSSKRLNAWIKVVTYVRNKMVEKGDITPEMKFVPILKKKSTSLKILPAAKCAGYELYKRSKKIYNAIPKSERAEGDLKLIDSLYKQKISKKYDLGFGSNSDITSDDEDMDSSFGNENIQICPKCGKRIHDTMQANKFGTSCGKKKSNIGSLSLTDSTNFNFTL</sequence>
<evidence type="ECO:0000313" key="2">
    <source>
        <dbReference type="EMBL" id="AOM63527.1"/>
    </source>
</evidence>
<dbReference type="RefSeq" id="YP_009507593.1">
    <property type="nucleotide sequence ID" value="NC_038553.1"/>
</dbReference>
<gene>
    <name evidence="2" type="primary">HaV53_ORF196</name>
</gene>
<evidence type="ECO:0000256" key="1">
    <source>
        <dbReference type="SAM" id="MobiDB-lite"/>
    </source>
</evidence>
<reference evidence="2 3" key="1">
    <citation type="submission" date="2016-03" db="EMBL/GenBank/DDBJ databases">
        <title>Genome sequences of a Phycodnavirus, Heterosigma akashiwo virus strain 53.</title>
        <authorList>
            <person name="Ueki S."/>
            <person name="Ogura Y."/>
            <person name="Hayashi T."/>
        </authorList>
    </citation>
    <scope>NUCLEOTIDE SEQUENCE [LARGE SCALE GENOMIC DNA]</scope>
    <source>
        <strain evidence="2">HaV53</strain>
    </source>
</reference>
<proteinExistence type="predicted"/>
<organism evidence="2 3">
    <name type="scientific">Heterosigma akashiwo virus 01</name>
    <name type="common">HaV01</name>
    <dbReference type="NCBI Taxonomy" id="97195"/>
    <lineage>
        <taxon>Viruses</taxon>
        <taxon>Varidnaviria</taxon>
        <taxon>Bamfordvirae</taxon>
        <taxon>Nucleocytoviricota</taxon>
        <taxon>Megaviricetes</taxon>
        <taxon>Algavirales</taxon>
        <taxon>Phycodnaviridae</taxon>
        <taxon>Raphidovirus</taxon>
        <taxon>Raphidovirus japonicum</taxon>
    </lineage>
</organism>
<keyword evidence="3" id="KW-1185">Reference proteome</keyword>
<evidence type="ECO:0000313" key="3">
    <source>
        <dbReference type="Proteomes" id="UP000232488"/>
    </source>
</evidence>
<dbReference type="GeneID" id="37618577"/>
<protein>
    <submittedName>
        <fullName evidence="2">Uncharacterized protein</fullName>
    </submittedName>
</protein>
<name>A0A1C9C5G6_HAV01</name>